<keyword evidence="2" id="KW-0472">Membrane</keyword>
<feature type="signal peptide" evidence="3">
    <location>
        <begin position="1"/>
        <end position="22"/>
    </location>
</feature>
<name>A0ABS4JPE0_9FIRM</name>
<dbReference type="Pfam" id="PF13559">
    <property type="entry name" value="DUF4129"/>
    <property type="match status" value="1"/>
</dbReference>
<comment type="caution">
    <text evidence="5">The sequence shown here is derived from an EMBL/GenBank/DDBJ whole genome shotgun (WGS) entry which is preliminary data.</text>
</comment>
<feature type="domain" description="Protein-glutamine gamma-glutamyltransferase-like C-terminal" evidence="4">
    <location>
        <begin position="245"/>
        <end position="311"/>
    </location>
</feature>
<dbReference type="Proteomes" id="UP001519289">
    <property type="component" value="Unassembled WGS sequence"/>
</dbReference>
<keyword evidence="2" id="KW-0812">Transmembrane</keyword>
<dbReference type="InterPro" id="IPR025403">
    <property type="entry name" value="TgpA-like_C"/>
</dbReference>
<evidence type="ECO:0000313" key="5">
    <source>
        <dbReference type="EMBL" id="MBP2017399.1"/>
    </source>
</evidence>
<dbReference type="RefSeq" id="WP_209465543.1">
    <property type="nucleotide sequence ID" value="NZ_JAGGLG010000004.1"/>
</dbReference>
<evidence type="ECO:0000313" key="6">
    <source>
        <dbReference type="Proteomes" id="UP001519289"/>
    </source>
</evidence>
<evidence type="ECO:0000256" key="3">
    <source>
        <dbReference type="SAM" id="SignalP"/>
    </source>
</evidence>
<evidence type="ECO:0000256" key="1">
    <source>
        <dbReference type="SAM" id="MobiDB-lite"/>
    </source>
</evidence>
<reference evidence="5 6" key="1">
    <citation type="submission" date="2021-03" db="EMBL/GenBank/DDBJ databases">
        <title>Genomic Encyclopedia of Type Strains, Phase IV (KMG-IV): sequencing the most valuable type-strain genomes for metagenomic binning, comparative biology and taxonomic classification.</title>
        <authorList>
            <person name="Goeker M."/>
        </authorList>
    </citation>
    <scope>NUCLEOTIDE SEQUENCE [LARGE SCALE GENOMIC DNA]</scope>
    <source>
        <strain evidence="5 6">DSM 27138</strain>
    </source>
</reference>
<feature type="compositionally biased region" description="Polar residues" evidence="1">
    <location>
        <begin position="323"/>
        <end position="339"/>
    </location>
</feature>
<evidence type="ECO:0000259" key="4">
    <source>
        <dbReference type="Pfam" id="PF13559"/>
    </source>
</evidence>
<accession>A0ABS4JPE0</accession>
<feature type="region of interest" description="Disordered" evidence="1">
    <location>
        <begin position="319"/>
        <end position="339"/>
    </location>
</feature>
<keyword evidence="3" id="KW-0732">Signal</keyword>
<feature type="chain" id="PRO_5047487296" description="Protein-glutamine gamma-glutamyltransferase-like C-terminal domain-containing protein" evidence="3">
    <location>
        <begin position="23"/>
        <end position="339"/>
    </location>
</feature>
<gene>
    <name evidence="5" type="ORF">J2Z79_000782</name>
</gene>
<feature type="transmembrane region" description="Helical" evidence="2">
    <location>
        <begin position="171"/>
        <end position="192"/>
    </location>
</feature>
<proteinExistence type="predicted"/>
<dbReference type="EMBL" id="JAGGLG010000004">
    <property type="protein sequence ID" value="MBP2017399.1"/>
    <property type="molecule type" value="Genomic_DNA"/>
</dbReference>
<evidence type="ECO:0000256" key="2">
    <source>
        <dbReference type="SAM" id="Phobius"/>
    </source>
</evidence>
<keyword evidence="2" id="KW-1133">Transmembrane helix</keyword>
<protein>
    <recommendedName>
        <fullName evidence="4">Protein-glutamine gamma-glutamyltransferase-like C-terminal domain-containing protein</fullName>
    </recommendedName>
</protein>
<sequence length="339" mass="35916">MRRALALLLLLLSLPAAPIAAAAVPATAYLEQLQAAEGLLGEAEASLARGDEAAARMAVRSAGQRLTGIDQVVSPAGEVRADLSDLQEALREAAADPTALGSAREVLEAHLRAAEELVAADAVEAPGARASLDRALAQVASQSLLQRARNWFLRLFLRGIDRAEPASFPVWAYWVGGAVGALALTWAGIGLYRALTGHGAGREGVWVGGRGTASARPPQPAELLQQAQAAAGRGEYLEGIRLAHLALLLHLDHLDLISYRPAQTNREHELQLRSRGPSLLPALRRLHDLVEECLYAGHPARAAEYGQAESLVMQLWREGDAASRSQDATPGRSSPASSH</sequence>
<keyword evidence="6" id="KW-1185">Reference proteome</keyword>
<organism evidence="5 6">
    <name type="scientific">Symbiobacterium terraclitae</name>
    <dbReference type="NCBI Taxonomy" id="557451"/>
    <lineage>
        <taxon>Bacteria</taxon>
        <taxon>Bacillati</taxon>
        <taxon>Bacillota</taxon>
        <taxon>Clostridia</taxon>
        <taxon>Eubacteriales</taxon>
        <taxon>Symbiobacteriaceae</taxon>
        <taxon>Symbiobacterium</taxon>
    </lineage>
</organism>